<protein>
    <submittedName>
        <fullName evidence="9">Undecaprenyl-phosphate alpha-N-acetylglucosaminyl 1-phosphate transferase</fullName>
    </submittedName>
</protein>
<keyword evidence="3 9" id="KW-0808">Transferase</keyword>
<dbReference type="GO" id="GO:0046872">
    <property type="term" value="F:metal ion binding"/>
    <property type="evidence" value="ECO:0007669"/>
    <property type="project" value="UniProtKB-KW"/>
</dbReference>
<dbReference type="GO" id="GO:0016780">
    <property type="term" value="F:phosphotransferase activity, for other substituted phosphate groups"/>
    <property type="evidence" value="ECO:0007669"/>
    <property type="project" value="InterPro"/>
</dbReference>
<feature type="transmembrane region" description="Helical" evidence="8">
    <location>
        <begin position="103"/>
        <end position="121"/>
    </location>
</feature>
<dbReference type="InterPro" id="IPR000715">
    <property type="entry name" value="Glycosyl_transferase_4"/>
</dbReference>
<feature type="transmembrane region" description="Helical" evidence="8">
    <location>
        <begin position="141"/>
        <end position="160"/>
    </location>
</feature>
<feature type="transmembrane region" description="Helical" evidence="8">
    <location>
        <begin position="215"/>
        <end position="234"/>
    </location>
</feature>
<dbReference type="GO" id="GO:0005886">
    <property type="term" value="C:plasma membrane"/>
    <property type="evidence" value="ECO:0007669"/>
    <property type="project" value="UniProtKB-SubCell"/>
</dbReference>
<feature type="binding site" evidence="7">
    <location>
        <position position="159"/>
    </location>
    <ligand>
        <name>Mg(2+)</name>
        <dbReference type="ChEBI" id="CHEBI:18420"/>
    </ligand>
</feature>
<evidence type="ECO:0000313" key="10">
    <source>
        <dbReference type="Proteomes" id="UP000078148"/>
    </source>
</evidence>
<dbReference type="KEGG" id="pbv:AR543_06625"/>
<feature type="transmembrane region" description="Helical" evidence="8">
    <location>
        <begin position="72"/>
        <end position="91"/>
    </location>
</feature>
<dbReference type="RefSeq" id="WP_060532883.1">
    <property type="nucleotide sequence ID" value="NZ_CP013023.1"/>
</dbReference>
<feature type="transmembrane region" description="Helical" evidence="8">
    <location>
        <begin position="191"/>
        <end position="208"/>
    </location>
</feature>
<dbReference type="OrthoDB" id="9783652at2"/>
<reference evidence="10" key="1">
    <citation type="submission" date="2015-10" db="EMBL/GenBank/DDBJ databases">
        <title>Genome of Paenibacillus bovis sp. nov.</title>
        <authorList>
            <person name="Wu Z."/>
            <person name="Gao C."/>
            <person name="Liu Z."/>
            <person name="Zheng H."/>
        </authorList>
    </citation>
    <scope>NUCLEOTIDE SEQUENCE [LARGE SCALE GENOMIC DNA]</scope>
    <source>
        <strain evidence="10">BD3526</strain>
    </source>
</reference>
<dbReference type="EMBL" id="CP013023">
    <property type="protein sequence ID" value="ANF95705.1"/>
    <property type="molecule type" value="Genomic_DNA"/>
</dbReference>
<evidence type="ECO:0000256" key="2">
    <source>
        <dbReference type="ARBA" id="ARBA00022475"/>
    </source>
</evidence>
<reference evidence="9 10" key="2">
    <citation type="journal article" date="2016" name="Int. J. Syst. Evol. Microbiol.">
        <title>Paenibacillus bovis sp. nov., isolated from raw yak (Bos grunniens) milk.</title>
        <authorList>
            <person name="Gao C."/>
            <person name="Han J."/>
            <person name="Liu Z."/>
            <person name="Xu X."/>
            <person name="Hang F."/>
            <person name="Wu Z."/>
        </authorList>
    </citation>
    <scope>NUCLEOTIDE SEQUENCE [LARGE SCALE GENOMIC DNA]</scope>
    <source>
        <strain evidence="9 10">BD3526</strain>
    </source>
</reference>
<evidence type="ECO:0000256" key="1">
    <source>
        <dbReference type="ARBA" id="ARBA00004651"/>
    </source>
</evidence>
<feature type="transmembrane region" description="Helical" evidence="8">
    <location>
        <begin position="246"/>
        <end position="265"/>
    </location>
</feature>
<evidence type="ECO:0000256" key="8">
    <source>
        <dbReference type="SAM" id="Phobius"/>
    </source>
</evidence>
<evidence type="ECO:0000256" key="7">
    <source>
        <dbReference type="PIRSR" id="PIRSR600715-1"/>
    </source>
</evidence>
<organism evidence="9 10">
    <name type="scientific">Paenibacillus bovis</name>
    <dbReference type="NCBI Taxonomy" id="1616788"/>
    <lineage>
        <taxon>Bacteria</taxon>
        <taxon>Bacillati</taxon>
        <taxon>Bacillota</taxon>
        <taxon>Bacilli</taxon>
        <taxon>Bacillales</taxon>
        <taxon>Paenibacillaceae</taxon>
        <taxon>Paenibacillus</taxon>
    </lineage>
</organism>
<comment type="cofactor">
    <cofactor evidence="7">
        <name>Mg(2+)</name>
        <dbReference type="ChEBI" id="CHEBI:18420"/>
    </cofactor>
</comment>
<keyword evidence="7" id="KW-0460">Magnesium</keyword>
<evidence type="ECO:0000256" key="3">
    <source>
        <dbReference type="ARBA" id="ARBA00022679"/>
    </source>
</evidence>
<evidence type="ECO:0000313" key="9">
    <source>
        <dbReference type="EMBL" id="ANF95705.1"/>
    </source>
</evidence>
<sequence length="319" mass="34781">MPYIAAFVVSFVFVLITIPLLRKWAIRLDFVDKPRPDSERKLHREPVPLMAGIALFGGFAISYILFMDAGLWKMTAVMAGSLLVLGIGLIDDWYKVSRREFPALPKMIVQLAAALIIYMAGIRFSGFSNPFNDQYILLPDWLQLVLTLLWIFGVTTVINFSDGMDGLAGSLATISAVTLFIVAMTQGQGGSAVMAISLVGVGLAYLRYNKPPAKVYMGDSGATFLGFVLAIIALDGAFKQATLLSLFVPILALGVPIFDNIFVVIKRMINGKPIYEADATQIHYRLLSSGLNQQQVLLVLCLISACLSLSSIILVLLPV</sequence>
<dbReference type="GO" id="GO:0044038">
    <property type="term" value="P:cell wall macromolecule biosynthetic process"/>
    <property type="evidence" value="ECO:0007669"/>
    <property type="project" value="TreeGrafter"/>
</dbReference>
<gene>
    <name evidence="9" type="ORF">AR543_06625</name>
</gene>
<dbReference type="STRING" id="1616788.AR543_06625"/>
<dbReference type="Proteomes" id="UP000078148">
    <property type="component" value="Chromosome"/>
</dbReference>
<evidence type="ECO:0000256" key="6">
    <source>
        <dbReference type="ARBA" id="ARBA00023136"/>
    </source>
</evidence>
<feature type="transmembrane region" description="Helical" evidence="8">
    <location>
        <begin position="296"/>
        <end position="317"/>
    </location>
</feature>
<comment type="subcellular location">
    <subcellularLocation>
        <location evidence="1">Cell membrane</location>
        <topology evidence="1">Multi-pass membrane protein</topology>
    </subcellularLocation>
</comment>
<keyword evidence="2" id="KW-1003">Cell membrane</keyword>
<dbReference type="PANTHER" id="PTHR22926:SF3">
    <property type="entry name" value="UNDECAPRENYL-PHOSPHATE ALPHA-N-ACETYLGLUCOSAMINYL 1-PHOSPHATE TRANSFERASE"/>
    <property type="match status" value="1"/>
</dbReference>
<dbReference type="CDD" id="cd06853">
    <property type="entry name" value="GT_WecA_like"/>
    <property type="match status" value="1"/>
</dbReference>
<feature type="binding site" evidence="7">
    <location>
        <position position="219"/>
    </location>
    <ligand>
        <name>Mg(2+)</name>
        <dbReference type="ChEBI" id="CHEBI:18420"/>
    </ligand>
</feature>
<keyword evidence="5 8" id="KW-1133">Transmembrane helix</keyword>
<dbReference type="GO" id="GO:0009103">
    <property type="term" value="P:lipopolysaccharide biosynthetic process"/>
    <property type="evidence" value="ECO:0007669"/>
    <property type="project" value="TreeGrafter"/>
</dbReference>
<dbReference type="PANTHER" id="PTHR22926">
    <property type="entry name" value="PHOSPHO-N-ACETYLMURAMOYL-PENTAPEPTIDE-TRANSFERASE"/>
    <property type="match status" value="1"/>
</dbReference>
<feature type="transmembrane region" description="Helical" evidence="8">
    <location>
        <begin position="47"/>
        <end position="66"/>
    </location>
</feature>
<dbReference type="GO" id="GO:0071555">
    <property type="term" value="P:cell wall organization"/>
    <property type="evidence" value="ECO:0007669"/>
    <property type="project" value="TreeGrafter"/>
</dbReference>
<keyword evidence="10" id="KW-1185">Reference proteome</keyword>
<keyword evidence="7" id="KW-0479">Metal-binding</keyword>
<evidence type="ECO:0000256" key="4">
    <source>
        <dbReference type="ARBA" id="ARBA00022692"/>
    </source>
</evidence>
<accession>A0A172ZDI1</accession>
<keyword evidence="6 8" id="KW-0472">Membrane</keyword>
<name>A0A172ZDI1_9BACL</name>
<evidence type="ECO:0000256" key="5">
    <source>
        <dbReference type="ARBA" id="ARBA00022989"/>
    </source>
</evidence>
<feature type="transmembrane region" description="Helical" evidence="8">
    <location>
        <begin position="6"/>
        <end position="26"/>
    </location>
</feature>
<feature type="transmembrane region" description="Helical" evidence="8">
    <location>
        <begin position="167"/>
        <end position="185"/>
    </location>
</feature>
<dbReference type="AlphaFoldDB" id="A0A172ZDI1"/>
<proteinExistence type="predicted"/>
<keyword evidence="4 8" id="KW-0812">Transmembrane</keyword>
<dbReference type="Pfam" id="PF00953">
    <property type="entry name" value="Glycos_transf_4"/>
    <property type="match status" value="1"/>
</dbReference>